<name>A0A1M5SJG7_9BRAD</name>
<evidence type="ECO:0000313" key="2">
    <source>
        <dbReference type="Proteomes" id="UP000189796"/>
    </source>
</evidence>
<dbReference type="OrthoDB" id="8265644at2"/>
<evidence type="ECO:0000313" key="1">
    <source>
        <dbReference type="EMBL" id="SHH38595.1"/>
    </source>
</evidence>
<dbReference type="RefSeq" id="WP_079603398.1">
    <property type="nucleotide sequence ID" value="NZ_LT670817.1"/>
</dbReference>
<dbReference type="Proteomes" id="UP000189796">
    <property type="component" value="Chromosome I"/>
</dbReference>
<protein>
    <submittedName>
        <fullName evidence="1">Uncharacterized protein</fullName>
    </submittedName>
</protein>
<sequence length="68" mass="7634">MTDNQTPFAEFGLERAIALRWMLRDIKAKRLKLSPVSEDDLTALTELGLIEIRDNVPVLTQAGHDALD</sequence>
<proteinExistence type="predicted"/>
<gene>
    <name evidence="1" type="ORF">SAMN05443248_4630</name>
</gene>
<reference evidence="1 2" key="1">
    <citation type="submission" date="2016-11" db="EMBL/GenBank/DDBJ databases">
        <authorList>
            <person name="Jaros S."/>
            <person name="Januszkiewicz K."/>
            <person name="Wedrychowicz H."/>
        </authorList>
    </citation>
    <scope>NUCLEOTIDE SEQUENCE [LARGE SCALE GENOMIC DNA]</scope>
    <source>
        <strain evidence="1 2">GAS138</strain>
    </source>
</reference>
<accession>A0A1M5SJG7</accession>
<organism evidence="1 2">
    <name type="scientific">Bradyrhizobium erythrophlei</name>
    <dbReference type="NCBI Taxonomy" id="1437360"/>
    <lineage>
        <taxon>Bacteria</taxon>
        <taxon>Pseudomonadati</taxon>
        <taxon>Pseudomonadota</taxon>
        <taxon>Alphaproteobacteria</taxon>
        <taxon>Hyphomicrobiales</taxon>
        <taxon>Nitrobacteraceae</taxon>
        <taxon>Bradyrhizobium</taxon>
    </lineage>
</organism>
<dbReference type="AlphaFoldDB" id="A0A1M5SJG7"/>
<dbReference type="EMBL" id="LT670817">
    <property type="protein sequence ID" value="SHH38595.1"/>
    <property type="molecule type" value="Genomic_DNA"/>
</dbReference>